<dbReference type="Pfam" id="PF03960">
    <property type="entry name" value="ArsC"/>
    <property type="match status" value="1"/>
</dbReference>
<evidence type="ECO:0000313" key="5">
    <source>
        <dbReference type="EMBL" id="MBM1714490.1"/>
    </source>
</evidence>
<keyword evidence="6" id="KW-1185">Reference proteome</keyword>
<dbReference type="InterPro" id="IPR006660">
    <property type="entry name" value="Arsenate_reductase-like"/>
</dbReference>
<evidence type="ECO:0000256" key="2">
    <source>
        <dbReference type="ARBA" id="ARBA00023002"/>
    </source>
</evidence>
<sequence length="114" mass="12503">MITLWHNPRCSKSRQTLALIEAAGAEVRTRLYLQDNPSVDEIAAVQAALGNIPAIKMMRTGEQRFKELGLSKDMPDDKLLAAMADNPILIERPIALKAGRAVIGRPPEAVEVML</sequence>
<dbReference type="Gene3D" id="3.40.30.10">
    <property type="entry name" value="Glutaredoxin"/>
    <property type="match status" value="1"/>
</dbReference>
<dbReference type="PANTHER" id="PTHR30041:SF4">
    <property type="entry name" value="ARSENATE REDUCTASE"/>
    <property type="match status" value="1"/>
</dbReference>
<proteinExistence type="inferred from homology"/>
<evidence type="ECO:0000256" key="3">
    <source>
        <dbReference type="PROSITE-ProRule" id="PRU01282"/>
    </source>
</evidence>
<dbReference type="GO" id="GO:0008794">
    <property type="term" value="F:arsenate reductase (glutaredoxin) activity"/>
    <property type="evidence" value="ECO:0007669"/>
    <property type="project" value="UniProtKB-UniRule"/>
</dbReference>
<keyword evidence="2 4" id="KW-0560">Oxidoreductase</keyword>
<dbReference type="InterPro" id="IPR006659">
    <property type="entry name" value="Arsenate_reductase"/>
</dbReference>
<organism evidence="5 6">
    <name type="scientific">Sulfitobacter geojensis</name>
    <dbReference type="NCBI Taxonomy" id="1342299"/>
    <lineage>
        <taxon>Bacteria</taxon>
        <taxon>Pseudomonadati</taxon>
        <taxon>Pseudomonadota</taxon>
        <taxon>Alphaproteobacteria</taxon>
        <taxon>Rhodobacterales</taxon>
        <taxon>Roseobacteraceae</taxon>
        <taxon>Sulfitobacter</taxon>
    </lineage>
</organism>
<dbReference type="AlphaFoldDB" id="A0AAE2VZ51"/>
<comment type="caution">
    <text evidence="5">The sequence shown here is derived from an EMBL/GenBank/DDBJ whole genome shotgun (WGS) entry which is preliminary data.</text>
</comment>
<dbReference type="NCBIfam" id="TIGR00014">
    <property type="entry name" value="arsC"/>
    <property type="match status" value="1"/>
</dbReference>
<name>A0AAE2VZ51_9RHOB</name>
<dbReference type="PROSITE" id="PS51353">
    <property type="entry name" value="ARSC"/>
    <property type="match status" value="1"/>
</dbReference>
<protein>
    <recommendedName>
        <fullName evidence="4">Arsenate reductase</fullName>
        <ecNumber evidence="4">1.20.4.1</ecNumber>
    </recommendedName>
</protein>
<reference evidence="5 6" key="1">
    <citation type="submission" date="2021-01" db="EMBL/GenBank/DDBJ databases">
        <title>Diatom-associated Roseobacters Show Island Model of Population Structure.</title>
        <authorList>
            <person name="Qu L."/>
            <person name="Feng X."/>
            <person name="Chen Y."/>
            <person name="Li L."/>
            <person name="Wang X."/>
            <person name="Hu Z."/>
            <person name="Wang H."/>
            <person name="Luo H."/>
        </authorList>
    </citation>
    <scope>NUCLEOTIDE SEQUENCE [LARGE SCALE GENOMIC DNA]</scope>
    <source>
        <strain evidence="5 6">TR60-84</strain>
    </source>
</reference>
<dbReference type="RefSeq" id="WP_203242595.1">
    <property type="nucleotide sequence ID" value="NZ_JAFBRH010000003.1"/>
</dbReference>
<dbReference type="CDD" id="cd03034">
    <property type="entry name" value="ArsC_ArsC"/>
    <property type="match status" value="1"/>
</dbReference>
<dbReference type="InterPro" id="IPR036249">
    <property type="entry name" value="Thioredoxin-like_sf"/>
</dbReference>
<dbReference type="PANTHER" id="PTHR30041">
    <property type="entry name" value="ARSENATE REDUCTASE"/>
    <property type="match status" value="1"/>
</dbReference>
<gene>
    <name evidence="5" type="primary">arsC</name>
    <name evidence="5" type="ORF">JQV55_13045</name>
</gene>
<evidence type="ECO:0000313" key="6">
    <source>
        <dbReference type="Proteomes" id="UP000732193"/>
    </source>
</evidence>
<comment type="similarity">
    <text evidence="1 3 4">Belongs to the ArsC family.</text>
</comment>
<dbReference type="Proteomes" id="UP000732193">
    <property type="component" value="Unassembled WGS sequence"/>
</dbReference>
<dbReference type="EMBL" id="JAFBRM010000003">
    <property type="protein sequence ID" value="MBM1714490.1"/>
    <property type="molecule type" value="Genomic_DNA"/>
</dbReference>
<dbReference type="SUPFAM" id="SSF52833">
    <property type="entry name" value="Thioredoxin-like"/>
    <property type="match status" value="1"/>
</dbReference>
<accession>A0AAE2VZ51</accession>
<dbReference type="EC" id="1.20.4.1" evidence="4"/>
<evidence type="ECO:0000256" key="1">
    <source>
        <dbReference type="ARBA" id="ARBA00007198"/>
    </source>
</evidence>
<comment type="catalytic activity">
    <reaction evidence="4">
        <text>[glutaredoxin]-dithiol + arsenate + glutathione + H(+) = glutathionyl-S-S-[glutaredoxin] + arsenite + H2O</text>
        <dbReference type="Rhea" id="RHEA:22016"/>
        <dbReference type="Rhea" id="RHEA-COMP:10729"/>
        <dbReference type="Rhea" id="RHEA-COMP:17668"/>
        <dbReference type="ChEBI" id="CHEBI:15377"/>
        <dbReference type="ChEBI" id="CHEBI:15378"/>
        <dbReference type="ChEBI" id="CHEBI:29242"/>
        <dbReference type="ChEBI" id="CHEBI:29950"/>
        <dbReference type="ChEBI" id="CHEBI:48597"/>
        <dbReference type="ChEBI" id="CHEBI:57925"/>
        <dbReference type="ChEBI" id="CHEBI:146199"/>
        <dbReference type="EC" id="1.20.4.1"/>
    </reaction>
</comment>
<evidence type="ECO:0000256" key="4">
    <source>
        <dbReference type="RuleBase" id="RU362029"/>
    </source>
</evidence>